<evidence type="ECO:0000256" key="1">
    <source>
        <dbReference type="ARBA" id="ARBA00010552"/>
    </source>
</evidence>
<keyword evidence="3" id="KW-1185">Reference proteome</keyword>
<dbReference type="GO" id="GO:0019239">
    <property type="term" value="F:deaminase activity"/>
    <property type="evidence" value="ECO:0007669"/>
    <property type="project" value="TreeGrafter"/>
</dbReference>
<proteinExistence type="inferred from homology"/>
<dbReference type="OrthoDB" id="5520786at2"/>
<dbReference type="Proteomes" id="UP000238007">
    <property type="component" value="Unassembled WGS sequence"/>
</dbReference>
<dbReference type="InterPro" id="IPR035959">
    <property type="entry name" value="RutC-like_sf"/>
</dbReference>
<dbReference type="SUPFAM" id="SSF55298">
    <property type="entry name" value="YjgF-like"/>
    <property type="match status" value="1"/>
</dbReference>
<protein>
    <submittedName>
        <fullName evidence="2">Enamine deaminase RidA (YjgF/YER057c/UK114 family)</fullName>
    </submittedName>
</protein>
<dbReference type="Pfam" id="PF01042">
    <property type="entry name" value="Ribonuc_L-PSP"/>
    <property type="match status" value="1"/>
</dbReference>
<sequence length="135" mass="14194">MTQTITRMNPPTMPDAGAMGYSQISIVEPGRMAYVSGQVATRATGEPVPEGLIEQTQIAADNAKAALDALGASPQDIVILRCFMTDLNPANLEQVFPPILALFDGAQPCITGVGVAALAAPEFKVELELTVRLPD</sequence>
<dbReference type="AlphaFoldDB" id="A0A2T0VZ58"/>
<dbReference type="InterPro" id="IPR006175">
    <property type="entry name" value="YjgF/YER057c/UK114"/>
</dbReference>
<comment type="caution">
    <text evidence="2">The sequence shown here is derived from an EMBL/GenBank/DDBJ whole genome shotgun (WGS) entry which is preliminary data.</text>
</comment>
<organism evidence="2 3">
    <name type="scientific">Yoonia maritima</name>
    <dbReference type="NCBI Taxonomy" id="1435347"/>
    <lineage>
        <taxon>Bacteria</taxon>
        <taxon>Pseudomonadati</taxon>
        <taxon>Pseudomonadota</taxon>
        <taxon>Alphaproteobacteria</taxon>
        <taxon>Rhodobacterales</taxon>
        <taxon>Paracoccaceae</taxon>
        <taxon>Yoonia</taxon>
    </lineage>
</organism>
<dbReference type="PANTHER" id="PTHR11803:SF58">
    <property type="entry name" value="PROTEIN HMF1-RELATED"/>
    <property type="match status" value="1"/>
</dbReference>
<accession>A0A2T0VZ58</accession>
<dbReference type="GO" id="GO:0005829">
    <property type="term" value="C:cytosol"/>
    <property type="evidence" value="ECO:0007669"/>
    <property type="project" value="TreeGrafter"/>
</dbReference>
<evidence type="ECO:0000313" key="2">
    <source>
        <dbReference type="EMBL" id="PRY77654.1"/>
    </source>
</evidence>
<dbReference type="PANTHER" id="PTHR11803">
    <property type="entry name" value="2-IMINOBUTANOATE/2-IMINOPROPANOATE DEAMINASE RIDA"/>
    <property type="match status" value="1"/>
</dbReference>
<evidence type="ECO:0000313" key="3">
    <source>
        <dbReference type="Proteomes" id="UP000238007"/>
    </source>
</evidence>
<name>A0A2T0VZ58_9RHOB</name>
<comment type="similarity">
    <text evidence="1">Belongs to the RutC family.</text>
</comment>
<reference evidence="2 3" key="1">
    <citation type="submission" date="2018-03" db="EMBL/GenBank/DDBJ databases">
        <title>Genomic Encyclopedia of Archaeal and Bacterial Type Strains, Phase II (KMG-II): from individual species to whole genera.</title>
        <authorList>
            <person name="Goeker M."/>
        </authorList>
    </citation>
    <scope>NUCLEOTIDE SEQUENCE [LARGE SCALE GENOMIC DNA]</scope>
    <source>
        <strain evidence="2 3">DSM 101533</strain>
    </source>
</reference>
<dbReference type="EMBL" id="PVTP01000005">
    <property type="protein sequence ID" value="PRY77654.1"/>
    <property type="molecule type" value="Genomic_DNA"/>
</dbReference>
<dbReference type="RefSeq" id="WP_106357228.1">
    <property type="nucleotide sequence ID" value="NZ_PVTP01000005.1"/>
</dbReference>
<gene>
    <name evidence="2" type="ORF">CLV80_105137</name>
</gene>
<dbReference type="CDD" id="cd00448">
    <property type="entry name" value="YjgF_YER057c_UK114_family"/>
    <property type="match status" value="1"/>
</dbReference>
<dbReference type="Gene3D" id="3.30.1330.40">
    <property type="entry name" value="RutC-like"/>
    <property type="match status" value="1"/>
</dbReference>